<evidence type="ECO:0000313" key="3">
    <source>
        <dbReference type="Proteomes" id="UP001328107"/>
    </source>
</evidence>
<sequence length="148" mass="17026">YEEDEVDSYYRPSVHSASPRVNLAALPDSSFIDYDLGDDREDPLYDYDPFDPLRSPSPVHHYTPSPLGARSAVSRRYSAASTVEREVPEFDAATTSRDHFTWKDPKRPEKVSSSTPSEQTIPFYAETTNRQTYTWKDPEKRNKRASPY</sequence>
<protein>
    <submittedName>
        <fullName evidence="2">Uncharacterized protein</fullName>
    </submittedName>
</protein>
<dbReference type="Proteomes" id="UP001328107">
    <property type="component" value="Unassembled WGS sequence"/>
</dbReference>
<feature type="compositionally biased region" description="Polar residues" evidence="1">
    <location>
        <begin position="111"/>
        <end position="134"/>
    </location>
</feature>
<proteinExistence type="predicted"/>
<feature type="non-terminal residue" evidence="2">
    <location>
        <position position="148"/>
    </location>
</feature>
<organism evidence="2 3">
    <name type="scientific">Pristionchus mayeri</name>
    <dbReference type="NCBI Taxonomy" id="1317129"/>
    <lineage>
        <taxon>Eukaryota</taxon>
        <taxon>Metazoa</taxon>
        <taxon>Ecdysozoa</taxon>
        <taxon>Nematoda</taxon>
        <taxon>Chromadorea</taxon>
        <taxon>Rhabditida</taxon>
        <taxon>Rhabditina</taxon>
        <taxon>Diplogasteromorpha</taxon>
        <taxon>Diplogasteroidea</taxon>
        <taxon>Neodiplogasteridae</taxon>
        <taxon>Pristionchus</taxon>
    </lineage>
</organism>
<feature type="compositionally biased region" description="Basic and acidic residues" evidence="1">
    <location>
        <begin position="98"/>
        <end position="110"/>
    </location>
</feature>
<dbReference type="EMBL" id="BTRK01000001">
    <property type="protein sequence ID" value="GMR32820.1"/>
    <property type="molecule type" value="Genomic_DNA"/>
</dbReference>
<keyword evidence="3" id="KW-1185">Reference proteome</keyword>
<feature type="region of interest" description="Disordered" evidence="1">
    <location>
        <begin position="98"/>
        <end position="148"/>
    </location>
</feature>
<accession>A0AAN4Z996</accession>
<feature type="region of interest" description="Disordered" evidence="1">
    <location>
        <begin position="43"/>
        <end position="69"/>
    </location>
</feature>
<gene>
    <name evidence="2" type="ORF">PMAYCL1PPCAC_03015</name>
</gene>
<evidence type="ECO:0000256" key="1">
    <source>
        <dbReference type="SAM" id="MobiDB-lite"/>
    </source>
</evidence>
<comment type="caution">
    <text evidence="2">The sequence shown here is derived from an EMBL/GenBank/DDBJ whole genome shotgun (WGS) entry which is preliminary data.</text>
</comment>
<feature type="non-terminal residue" evidence="2">
    <location>
        <position position="1"/>
    </location>
</feature>
<evidence type="ECO:0000313" key="2">
    <source>
        <dbReference type="EMBL" id="GMR32820.1"/>
    </source>
</evidence>
<name>A0AAN4Z996_9BILA</name>
<dbReference type="AlphaFoldDB" id="A0AAN4Z996"/>
<reference evidence="3" key="1">
    <citation type="submission" date="2022-10" db="EMBL/GenBank/DDBJ databases">
        <title>Genome assembly of Pristionchus species.</title>
        <authorList>
            <person name="Yoshida K."/>
            <person name="Sommer R.J."/>
        </authorList>
    </citation>
    <scope>NUCLEOTIDE SEQUENCE [LARGE SCALE GENOMIC DNA]</scope>
    <source>
        <strain evidence="3">RS5460</strain>
    </source>
</reference>